<organism evidence="1">
    <name type="scientific">Arundo donax</name>
    <name type="common">Giant reed</name>
    <name type="synonym">Donax arundinaceus</name>
    <dbReference type="NCBI Taxonomy" id="35708"/>
    <lineage>
        <taxon>Eukaryota</taxon>
        <taxon>Viridiplantae</taxon>
        <taxon>Streptophyta</taxon>
        <taxon>Embryophyta</taxon>
        <taxon>Tracheophyta</taxon>
        <taxon>Spermatophyta</taxon>
        <taxon>Magnoliopsida</taxon>
        <taxon>Liliopsida</taxon>
        <taxon>Poales</taxon>
        <taxon>Poaceae</taxon>
        <taxon>PACMAD clade</taxon>
        <taxon>Arundinoideae</taxon>
        <taxon>Arundineae</taxon>
        <taxon>Arundo</taxon>
    </lineage>
</organism>
<sequence length="33" mass="3720">MTKTVMISSTKTNKKGWDALKKIRTPREVAQAT</sequence>
<accession>A0A0A8XTD7</accession>
<proteinExistence type="predicted"/>
<name>A0A0A8XTD7_ARUDO</name>
<evidence type="ECO:0000313" key="1">
    <source>
        <dbReference type="EMBL" id="JAD16028.1"/>
    </source>
</evidence>
<reference evidence="1" key="1">
    <citation type="submission" date="2014-09" db="EMBL/GenBank/DDBJ databases">
        <authorList>
            <person name="Magalhaes I.L.F."/>
            <person name="Oliveira U."/>
            <person name="Santos F.R."/>
            <person name="Vidigal T.H.D.A."/>
            <person name="Brescovit A.D."/>
            <person name="Santos A.J."/>
        </authorList>
    </citation>
    <scope>NUCLEOTIDE SEQUENCE</scope>
    <source>
        <tissue evidence="1">Shoot tissue taken approximately 20 cm above the soil surface</tissue>
    </source>
</reference>
<protein>
    <submittedName>
        <fullName evidence="1">Uncharacterized protein</fullName>
    </submittedName>
</protein>
<dbReference type="EMBL" id="GBRH01281867">
    <property type="protein sequence ID" value="JAD16028.1"/>
    <property type="molecule type" value="Transcribed_RNA"/>
</dbReference>
<reference evidence="1" key="2">
    <citation type="journal article" date="2015" name="Data Brief">
        <title>Shoot transcriptome of the giant reed, Arundo donax.</title>
        <authorList>
            <person name="Barrero R.A."/>
            <person name="Guerrero F.D."/>
            <person name="Moolhuijzen P."/>
            <person name="Goolsby J.A."/>
            <person name="Tidwell J."/>
            <person name="Bellgard S.E."/>
            <person name="Bellgard M.I."/>
        </authorList>
    </citation>
    <scope>NUCLEOTIDE SEQUENCE</scope>
    <source>
        <tissue evidence="1">Shoot tissue taken approximately 20 cm above the soil surface</tissue>
    </source>
</reference>
<dbReference type="AlphaFoldDB" id="A0A0A8XTD7"/>